<dbReference type="Gene3D" id="1.25.40.20">
    <property type="entry name" value="Ankyrin repeat-containing domain"/>
    <property type="match status" value="4"/>
</dbReference>
<proteinExistence type="predicted"/>
<dbReference type="EMBL" id="HBGU01020288">
    <property type="protein sequence ID" value="CAD9433697.1"/>
    <property type="molecule type" value="Transcribed_RNA"/>
</dbReference>
<dbReference type="PROSITE" id="PS00018">
    <property type="entry name" value="EF_HAND_1"/>
    <property type="match status" value="1"/>
</dbReference>
<dbReference type="Pfam" id="PF12796">
    <property type="entry name" value="Ank_2"/>
    <property type="match status" value="4"/>
</dbReference>
<feature type="repeat" description="ANK" evidence="1">
    <location>
        <begin position="136"/>
        <end position="168"/>
    </location>
</feature>
<evidence type="ECO:0008006" key="3">
    <source>
        <dbReference type="Google" id="ProtNLM"/>
    </source>
</evidence>
<protein>
    <recommendedName>
        <fullName evidence="3">EF-hand domain-containing protein</fullName>
    </recommendedName>
</protein>
<feature type="repeat" description="ANK" evidence="1">
    <location>
        <begin position="204"/>
        <end position="239"/>
    </location>
</feature>
<dbReference type="AlphaFoldDB" id="A0A7S2G5A1"/>
<dbReference type="PANTHER" id="PTHR46224:SF6">
    <property type="entry name" value="ANKYRIN REPEAT FAMILY PROTEIN"/>
    <property type="match status" value="1"/>
</dbReference>
<dbReference type="InterPro" id="IPR036770">
    <property type="entry name" value="Ankyrin_rpt-contain_sf"/>
</dbReference>
<evidence type="ECO:0000313" key="2">
    <source>
        <dbReference type="EMBL" id="CAD9433697.1"/>
    </source>
</evidence>
<dbReference type="InterPro" id="IPR002110">
    <property type="entry name" value="Ankyrin_rpt"/>
</dbReference>
<feature type="repeat" description="ANK" evidence="1">
    <location>
        <begin position="525"/>
        <end position="557"/>
    </location>
</feature>
<reference evidence="2" key="1">
    <citation type="submission" date="2021-01" db="EMBL/GenBank/DDBJ databases">
        <authorList>
            <person name="Corre E."/>
            <person name="Pelletier E."/>
            <person name="Niang G."/>
            <person name="Scheremetjew M."/>
            <person name="Finn R."/>
            <person name="Kale V."/>
            <person name="Holt S."/>
            <person name="Cochrane G."/>
            <person name="Meng A."/>
            <person name="Brown T."/>
            <person name="Cohen L."/>
        </authorList>
    </citation>
    <scope>NUCLEOTIDE SEQUENCE</scope>
    <source>
        <strain evidence="2">UTEX LB 985</strain>
    </source>
</reference>
<evidence type="ECO:0000256" key="1">
    <source>
        <dbReference type="PROSITE-ProRule" id="PRU00023"/>
    </source>
</evidence>
<accession>A0A7S2G5A1</accession>
<dbReference type="SMART" id="SM00248">
    <property type="entry name" value="ANK"/>
    <property type="match status" value="11"/>
</dbReference>
<sequence length="576" mass="60292">MGRLDADADGRIAFSEFSKVFASDAFSLPHGLVEVVEVGSKLANAGKNALVVTLVDKPVAAVTTFAAIVEGRDLSKGEELWGASESGDEAAVRRLLEGDPTTFVDRALTIATLGINNLVSGKRGNAQAYLEHTDKAGNTPMLIATRKGHAPVVSLLLAASANKQAAHHFDRSTPLHWAADKGCSPVVQMLLDAKANTEATTEHGRGTPLHWAIEGGHNDREEVVLLLTKAAANIEAKKQGGRTPLLLAASKGDSKMVALLLEAGANKRAVDDLERSALSIAVENGDVTILDKLLGKFRKDAIEVSKDDLTAKDIIRAVNLAALPPVSPVGSHEGKSMQLLKMLLSAKADTTVTSTTYAKNGHLIMASKAVTPLFVAAVCGSVEVVELLLSAGAALEAEKNILEAVAKEGHIDVLKLLLRNGGDTAKDDLSETMLDAAVKSGSLDMVEAVLGAGWTIKKKDTLLIDAVSQGKPAIIQVLIDHGASVHAMDTTFRRSPLGNAVAGRLSDVVGVLLKAKADANTVGFMDETVLMAAAKNGDVATVELLLEAGADKNAKGFMSKTALQVASSEEVKDLLH</sequence>
<organism evidence="2">
    <name type="scientific">Haptolina brevifila</name>
    <dbReference type="NCBI Taxonomy" id="156173"/>
    <lineage>
        <taxon>Eukaryota</taxon>
        <taxon>Haptista</taxon>
        <taxon>Haptophyta</taxon>
        <taxon>Prymnesiophyceae</taxon>
        <taxon>Prymnesiales</taxon>
        <taxon>Prymnesiaceae</taxon>
        <taxon>Haptolina</taxon>
    </lineage>
</organism>
<feature type="repeat" description="ANK" evidence="1">
    <location>
        <begin position="170"/>
        <end position="202"/>
    </location>
</feature>
<dbReference type="PRINTS" id="PR01415">
    <property type="entry name" value="ANKYRIN"/>
</dbReference>
<dbReference type="InterPro" id="IPR018247">
    <property type="entry name" value="EF_Hand_1_Ca_BS"/>
</dbReference>
<keyword evidence="1" id="KW-0040">ANK repeat</keyword>
<dbReference type="PROSITE" id="PS50088">
    <property type="entry name" value="ANK_REPEAT"/>
    <property type="match status" value="7"/>
</dbReference>
<dbReference type="InterPro" id="IPR051616">
    <property type="entry name" value="Cul2-RING_E3_ligase_SR"/>
</dbReference>
<feature type="repeat" description="ANK" evidence="1">
    <location>
        <begin position="240"/>
        <end position="272"/>
    </location>
</feature>
<feature type="repeat" description="ANK" evidence="1">
    <location>
        <begin position="368"/>
        <end position="400"/>
    </location>
</feature>
<dbReference type="SUPFAM" id="SSF48403">
    <property type="entry name" value="Ankyrin repeat"/>
    <property type="match status" value="2"/>
</dbReference>
<dbReference type="PANTHER" id="PTHR46224">
    <property type="entry name" value="ANKYRIN REPEAT FAMILY PROTEIN"/>
    <property type="match status" value="1"/>
</dbReference>
<gene>
    <name evidence="2" type="ORF">CBRE1094_LOCUS11078</name>
</gene>
<feature type="repeat" description="ANK" evidence="1">
    <location>
        <begin position="458"/>
        <end position="490"/>
    </location>
</feature>
<dbReference type="PROSITE" id="PS50297">
    <property type="entry name" value="ANK_REP_REGION"/>
    <property type="match status" value="5"/>
</dbReference>
<name>A0A7S2G5A1_9EUKA</name>